<dbReference type="SUPFAM" id="SSF55073">
    <property type="entry name" value="Nucleotide cyclase"/>
    <property type="match status" value="1"/>
</dbReference>
<dbReference type="NCBIfam" id="TIGR00254">
    <property type="entry name" value="GGDEF"/>
    <property type="match status" value="1"/>
</dbReference>
<dbReference type="Gene3D" id="3.30.70.270">
    <property type="match status" value="1"/>
</dbReference>
<keyword evidence="6" id="KW-1185">Reference proteome</keyword>
<dbReference type="OrthoDB" id="9812260at2"/>
<evidence type="ECO:0000256" key="2">
    <source>
        <dbReference type="ARBA" id="ARBA00022741"/>
    </source>
</evidence>
<dbReference type="CDD" id="cd01949">
    <property type="entry name" value="GGDEF"/>
    <property type="match status" value="1"/>
</dbReference>
<dbReference type="InterPro" id="IPR052163">
    <property type="entry name" value="DGC-Regulatory_Protein"/>
</dbReference>
<dbReference type="GO" id="GO:0000166">
    <property type="term" value="F:nucleotide binding"/>
    <property type="evidence" value="ECO:0007669"/>
    <property type="project" value="UniProtKB-KW"/>
</dbReference>
<name>A0A058ZIS0_9RHOB</name>
<dbReference type="STRING" id="1461693.ATO10_11422"/>
<dbReference type="eggNOG" id="COG2199">
    <property type="taxonomic scope" value="Bacteria"/>
</dbReference>
<dbReference type="EC" id="4.6.1.2" evidence="1"/>
<gene>
    <name evidence="5" type="ORF">ATO10_11422</name>
</gene>
<dbReference type="Gene3D" id="3.30.450.260">
    <property type="entry name" value="Haem NO binding associated domain"/>
    <property type="match status" value="1"/>
</dbReference>
<dbReference type="InterPro" id="IPR011645">
    <property type="entry name" value="HNOB_dom_associated"/>
</dbReference>
<proteinExistence type="predicted"/>
<dbReference type="FunFam" id="3.30.70.270:FF:000001">
    <property type="entry name" value="Diguanylate cyclase domain protein"/>
    <property type="match status" value="1"/>
</dbReference>
<dbReference type="PATRIC" id="fig|1461693.3.peg.2316"/>
<reference evidence="5 6" key="1">
    <citation type="submission" date="2013-04" db="EMBL/GenBank/DDBJ databases">
        <title>Shimia sp. 22II-S11-Z10 Genome Sequencing.</title>
        <authorList>
            <person name="Lai Q."/>
            <person name="Li G."/>
            <person name="Shao Z."/>
        </authorList>
    </citation>
    <scope>NUCLEOTIDE SEQUENCE [LARGE SCALE GENOMIC DNA]</scope>
    <source>
        <strain evidence="6">22II-S11-Z10</strain>
    </source>
</reference>
<dbReference type="InterPro" id="IPR000160">
    <property type="entry name" value="GGDEF_dom"/>
</dbReference>
<evidence type="ECO:0000313" key="6">
    <source>
        <dbReference type="Proteomes" id="UP000024836"/>
    </source>
</evidence>
<dbReference type="EMBL" id="AQQY01000007">
    <property type="protein sequence ID" value="KCV81519.1"/>
    <property type="molecule type" value="Genomic_DNA"/>
</dbReference>
<dbReference type="Pfam" id="PF07701">
    <property type="entry name" value="HNOBA"/>
    <property type="match status" value="1"/>
</dbReference>
<dbReference type="GO" id="GO:0004383">
    <property type="term" value="F:guanylate cyclase activity"/>
    <property type="evidence" value="ECO:0007669"/>
    <property type="project" value="UniProtKB-EC"/>
</dbReference>
<evidence type="ECO:0000313" key="5">
    <source>
        <dbReference type="EMBL" id="KCV81519.1"/>
    </source>
</evidence>
<protein>
    <recommendedName>
        <fullName evidence="1">guanylate cyclase</fullName>
        <ecNumber evidence="1">4.6.1.2</ecNumber>
    </recommendedName>
</protein>
<dbReference type="SMART" id="SM00267">
    <property type="entry name" value="GGDEF"/>
    <property type="match status" value="1"/>
</dbReference>
<dbReference type="InterPro" id="IPR043128">
    <property type="entry name" value="Rev_trsase/Diguanyl_cyclase"/>
</dbReference>
<comment type="caution">
    <text evidence="5">The sequence shown here is derived from an EMBL/GenBank/DDBJ whole genome shotgun (WGS) entry which is preliminary data.</text>
</comment>
<sequence length="335" mass="37051">MHNNMPISHRAIAQLMPMHVWLTPDGRIRAAGRCFQKLCRDCDLEGRLFTEVFDIRRPRSARSINGLLKADGVQLQLSLIAPPHTTLKGVVVPLEKDGGVLINLSFGIAVVDAVADFGLTLDDFAATDLTVELLYLVEAKAAVMDELRKLNTRLQGARIAAEEQAFTDTLTGLKNRRALEHVTARLQDHGQDFGLMHLDLDYFKAVNDTYGHAAGDHVLQQVAKILVEETRVNDTVVRIGGDEFVLVFEGPIDMKRLDRVAHRIIERLEAPISYDGAQCSVSASIGTTMSSFYQSPDWETMQRDADMALYASKRAGRSRVTLAAIQDRRGQVASG</sequence>
<dbReference type="PANTHER" id="PTHR46663:SF4">
    <property type="entry name" value="DIGUANYLATE CYCLASE DGCT-RELATED"/>
    <property type="match status" value="1"/>
</dbReference>
<dbReference type="PANTHER" id="PTHR46663">
    <property type="entry name" value="DIGUANYLATE CYCLASE DGCT-RELATED"/>
    <property type="match status" value="1"/>
</dbReference>
<dbReference type="AlphaFoldDB" id="A0A058ZIS0"/>
<accession>A0A058ZIS0</accession>
<dbReference type="Pfam" id="PF00990">
    <property type="entry name" value="GGDEF"/>
    <property type="match status" value="1"/>
</dbReference>
<feature type="domain" description="GGDEF" evidence="4">
    <location>
        <begin position="191"/>
        <end position="325"/>
    </location>
</feature>
<dbReference type="Proteomes" id="UP000024836">
    <property type="component" value="Unassembled WGS sequence"/>
</dbReference>
<organism evidence="5 6">
    <name type="scientific">Actibacterium atlanticum</name>
    <dbReference type="NCBI Taxonomy" id="1461693"/>
    <lineage>
        <taxon>Bacteria</taxon>
        <taxon>Pseudomonadati</taxon>
        <taxon>Pseudomonadota</taxon>
        <taxon>Alphaproteobacteria</taxon>
        <taxon>Rhodobacterales</taxon>
        <taxon>Roseobacteraceae</taxon>
        <taxon>Actibacterium</taxon>
    </lineage>
</organism>
<evidence type="ECO:0000256" key="3">
    <source>
        <dbReference type="ARBA" id="ARBA00023293"/>
    </source>
</evidence>
<dbReference type="InterPro" id="IPR042463">
    <property type="entry name" value="HNOB_dom_associated_sf"/>
</dbReference>
<evidence type="ECO:0000259" key="4">
    <source>
        <dbReference type="PROSITE" id="PS50887"/>
    </source>
</evidence>
<keyword evidence="3" id="KW-0141">cGMP biosynthesis</keyword>
<keyword evidence="2" id="KW-0547">Nucleotide-binding</keyword>
<evidence type="ECO:0000256" key="1">
    <source>
        <dbReference type="ARBA" id="ARBA00012202"/>
    </source>
</evidence>
<dbReference type="PROSITE" id="PS50887">
    <property type="entry name" value="GGDEF"/>
    <property type="match status" value="1"/>
</dbReference>
<dbReference type="InterPro" id="IPR029787">
    <property type="entry name" value="Nucleotide_cyclase"/>
</dbReference>